<dbReference type="VEuPathDB" id="FungiDB:VP01_1943g3"/>
<gene>
    <name evidence="2" type="ORF">VP01_1943g3</name>
</gene>
<feature type="compositionally biased region" description="Basic and acidic residues" evidence="1">
    <location>
        <begin position="12"/>
        <end position="26"/>
    </location>
</feature>
<proteinExistence type="predicted"/>
<keyword evidence="3" id="KW-1185">Reference proteome</keyword>
<dbReference type="EMBL" id="LAVV01006774">
    <property type="protein sequence ID" value="KNZ58369.1"/>
    <property type="molecule type" value="Genomic_DNA"/>
</dbReference>
<protein>
    <submittedName>
        <fullName evidence="2">Uncharacterized protein</fullName>
    </submittedName>
</protein>
<evidence type="ECO:0000256" key="1">
    <source>
        <dbReference type="SAM" id="MobiDB-lite"/>
    </source>
</evidence>
<evidence type="ECO:0000313" key="3">
    <source>
        <dbReference type="Proteomes" id="UP000037035"/>
    </source>
</evidence>
<dbReference type="AlphaFoldDB" id="A0A0L6VCE2"/>
<comment type="caution">
    <text evidence="2">The sequence shown here is derived from an EMBL/GenBank/DDBJ whole genome shotgun (WGS) entry which is preliminary data.</text>
</comment>
<evidence type="ECO:0000313" key="2">
    <source>
        <dbReference type="EMBL" id="KNZ58369.1"/>
    </source>
</evidence>
<name>A0A0L6VCE2_9BASI</name>
<organism evidence="2 3">
    <name type="scientific">Puccinia sorghi</name>
    <dbReference type="NCBI Taxonomy" id="27349"/>
    <lineage>
        <taxon>Eukaryota</taxon>
        <taxon>Fungi</taxon>
        <taxon>Dikarya</taxon>
        <taxon>Basidiomycota</taxon>
        <taxon>Pucciniomycotina</taxon>
        <taxon>Pucciniomycetes</taxon>
        <taxon>Pucciniales</taxon>
        <taxon>Pucciniaceae</taxon>
        <taxon>Puccinia</taxon>
    </lineage>
</organism>
<reference evidence="2 3" key="1">
    <citation type="submission" date="2015-08" db="EMBL/GenBank/DDBJ databases">
        <title>Next Generation Sequencing and Analysis of the Genome of Puccinia sorghi L Schw, the Causal Agent of Maize Common Rust.</title>
        <authorList>
            <person name="Rochi L."/>
            <person name="Burguener G."/>
            <person name="Darino M."/>
            <person name="Turjanski A."/>
            <person name="Kreff E."/>
            <person name="Dieguez M.J."/>
            <person name="Sacco F."/>
        </authorList>
    </citation>
    <scope>NUCLEOTIDE SEQUENCE [LARGE SCALE GENOMIC DNA]</scope>
    <source>
        <strain evidence="2 3">RO10H11247</strain>
    </source>
</reference>
<feature type="compositionally biased region" description="Polar residues" evidence="1">
    <location>
        <begin position="29"/>
        <end position="48"/>
    </location>
</feature>
<accession>A0A0L6VCE2</accession>
<sequence length="246" mass="27468">MVRTFGSGLKRIERLCDSEPENEPRKSPATGSGSQVSLHSQMAQAEVPTTHSYNCPKLQCTQQYTPGHNILNRRLLWARSPASTYEQAPSVRRGGKTLAPGAWAPCKPAVMRGRFHECRDREQVQKMATFIPEEALPDNSISTAIQGPSTLQSSDIAPQEWQFEECEGNQVFTLEMVACLNVQHDCHHSQCETVRTVSSGSCEYNAVTMNISHSHTNCYVLNVCSQHEARYHGLLINIYFSQPSDQ</sequence>
<feature type="region of interest" description="Disordered" evidence="1">
    <location>
        <begin position="12"/>
        <end position="48"/>
    </location>
</feature>
<dbReference type="Proteomes" id="UP000037035">
    <property type="component" value="Unassembled WGS sequence"/>
</dbReference>